<protein>
    <recommendedName>
        <fullName evidence="6">Interferon-related developmental regulator 1</fullName>
    </recommendedName>
</protein>
<dbReference type="EMBL" id="CAJVCH010013116">
    <property type="protein sequence ID" value="CAG7674128.1"/>
    <property type="molecule type" value="Genomic_DNA"/>
</dbReference>
<dbReference type="InterPro" id="IPR006921">
    <property type="entry name" value="Interferon-rel_develop_reg_C"/>
</dbReference>
<evidence type="ECO:0000256" key="1">
    <source>
        <dbReference type="SAM" id="MobiDB-lite"/>
    </source>
</evidence>
<dbReference type="PANTHER" id="PTHR12354">
    <property type="entry name" value="INTERFERON-RELATED DEVELOPMENTAL REGULATOR"/>
    <property type="match status" value="1"/>
</dbReference>
<feature type="compositionally biased region" description="Polar residues" evidence="1">
    <location>
        <begin position="339"/>
        <end position="348"/>
    </location>
</feature>
<dbReference type="Proteomes" id="UP000708208">
    <property type="component" value="Unassembled WGS sequence"/>
</dbReference>
<comment type="caution">
    <text evidence="4">The sequence shown here is derived from an EMBL/GenBank/DDBJ whole genome shotgun (WGS) entry which is preliminary data.</text>
</comment>
<dbReference type="OrthoDB" id="18978at2759"/>
<evidence type="ECO:0000313" key="4">
    <source>
        <dbReference type="EMBL" id="CAG7674128.1"/>
    </source>
</evidence>
<dbReference type="Pfam" id="PF04836">
    <property type="entry name" value="IFRD_C"/>
    <property type="match status" value="1"/>
</dbReference>
<keyword evidence="5" id="KW-1185">Reference proteome</keyword>
<feature type="domain" description="Interferon-related developmental regulator C-terminal" evidence="2">
    <location>
        <begin position="454"/>
        <end position="499"/>
    </location>
</feature>
<dbReference type="AlphaFoldDB" id="A0A8J2NSM1"/>
<evidence type="ECO:0000313" key="5">
    <source>
        <dbReference type="Proteomes" id="UP000708208"/>
    </source>
</evidence>
<dbReference type="InterPro" id="IPR039777">
    <property type="entry name" value="IFRD"/>
</dbReference>
<sequence>MPKGKSNKGSGRGTPRKGTPGLRNPRRGGGLSDDESLNGDAASILSMNSDRGSYDDVVENGNDGLDHDESVMALQSRETLEEKIAEAIDAMTEKSANTRVNSLNTLTTILSQQFVPELVLGRRETLRDNLEKIFKRGQRNEQGMAATLACLASLQIGAFDLDIATEDFGMLKPMLQSLLLDHTVPVAVRVKCCQALSLGAYLAESCLDDVYNLLSILEPLFGVKGKKTSTSEEEDTAVETIDVSTSPSKAVKIPKNSCGNLASAAIASWSLLITLMPPEYLKQRSMKWTQTLLGLLDQVDLEVRLSAGEALALVVEVCDLYIDEDEGEYSLPEDEEDYGSSNGHDSQINGTNGHTNGNSHTNYGFERTSVLALITKLRQLSVESHKYRTKRDRRQQRHSFRDFLHAVENGDGPGQAIKFGGGEVLDIDCWVKKRQYDAICQVLGSGINRHLNDNVLVRQLMELGAPRPQLNDGGYGAKQAKNERQYLNAVNFKQRCVSR</sequence>
<gene>
    <name evidence="4" type="ORF">AFUS01_LOCUS2290</name>
</gene>
<accession>A0A8J2NSM1</accession>
<feature type="domain" description="Interferon-related developmental regulator N-terminal" evidence="3">
    <location>
        <begin position="43"/>
        <end position="408"/>
    </location>
</feature>
<feature type="region of interest" description="Disordered" evidence="1">
    <location>
        <begin position="1"/>
        <end position="66"/>
    </location>
</feature>
<feature type="region of interest" description="Disordered" evidence="1">
    <location>
        <begin position="330"/>
        <end position="356"/>
    </location>
</feature>
<evidence type="ECO:0008006" key="6">
    <source>
        <dbReference type="Google" id="ProtNLM"/>
    </source>
</evidence>
<dbReference type="InterPro" id="IPR007701">
    <property type="entry name" value="Interferon-rel_develop_reg_N"/>
</dbReference>
<organism evidence="4 5">
    <name type="scientific">Allacma fusca</name>
    <dbReference type="NCBI Taxonomy" id="39272"/>
    <lineage>
        <taxon>Eukaryota</taxon>
        <taxon>Metazoa</taxon>
        <taxon>Ecdysozoa</taxon>
        <taxon>Arthropoda</taxon>
        <taxon>Hexapoda</taxon>
        <taxon>Collembola</taxon>
        <taxon>Symphypleona</taxon>
        <taxon>Sminthuridae</taxon>
        <taxon>Allacma</taxon>
    </lineage>
</organism>
<name>A0A8J2NSM1_9HEXA</name>
<evidence type="ECO:0000259" key="2">
    <source>
        <dbReference type="Pfam" id="PF04836"/>
    </source>
</evidence>
<evidence type="ECO:0000259" key="3">
    <source>
        <dbReference type="Pfam" id="PF05004"/>
    </source>
</evidence>
<reference evidence="4" key="1">
    <citation type="submission" date="2021-06" db="EMBL/GenBank/DDBJ databases">
        <authorList>
            <person name="Hodson N. C."/>
            <person name="Mongue J. A."/>
            <person name="Jaron S. K."/>
        </authorList>
    </citation>
    <scope>NUCLEOTIDE SEQUENCE</scope>
</reference>
<dbReference type="Pfam" id="PF05004">
    <property type="entry name" value="IFRD"/>
    <property type="match status" value="1"/>
</dbReference>
<dbReference type="PANTHER" id="PTHR12354:SF1">
    <property type="entry name" value="INTERFERON-RELATED DEVELOPMENTAL REGULATOR 1"/>
    <property type="match status" value="1"/>
</dbReference>
<proteinExistence type="predicted"/>
<feature type="non-terminal residue" evidence="4">
    <location>
        <position position="1"/>
    </location>
</feature>